<evidence type="ECO:0000313" key="1">
    <source>
        <dbReference type="EMBL" id="JAP95436.1"/>
    </source>
</evidence>
<protein>
    <submittedName>
        <fullName evidence="1">Uncharacterized protein</fullName>
    </submittedName>
</protein>
<dbReference type="AlphaFoldDB" id="A0A146KJ20"/>
<reference evidence="1" key="1">
    <citation type="submission" date="2015-07" db="EMBL/GenBank/DDBJ databases">
        <title>Adaptation to a free-living lifestyle via gene acquisitions in the diplomonad Trepomonas sp. PC1.</title>
        <authorList>
            <person name="Xu F."/>
            <person name="Jerlstrom-Hultqvist J."/>
            <person name="Kolisko M."/>
            <person name="Simpson A.G.B."/>
            <person name="Roger A.J."/>
            <person name="Svard S.G."/>
            <person name="Andersson J.O."/>
        </authorList>
    </citation>
    <scope>NUCLEOTIDE SEQUENCE</scope>
    <source>
        <strain evidence="1">PC1</strain>
    </source>
</reference>
<dbReference type="InterPro" id="IPR015943">
    <property type="entry name" value="WD40/YVTN_repeat-like_dom_sf"/>
</dbReference>
<dbReference type="InterPro" id="IPR036322">
    <property type="entry name" value="WD40_repeat_dom_sf"/>
</dbReference>
<gene>
    <name evidence="1" type="ORF">TPC1_11575</name>
</gene>
<dbReference type="EMBL" id="GDID01001170">
    <property type="protein sequence ID" value="JAP95436.1"/>
    <property type="molecule type" value="Transcribed_RNA"/>
</dbReference>
<sequence>DQELTNMIEFYLPSLALDDQNVKTIFQNSQGQLIYQDQYNKQVNLTPTRNTITCFHIFSQKAQSYLALCTEDLQGVYQLLIYDFLQKRILSLQQLDQKAHLIRSSNQNLFIACGDYVYCYSIADVKQPKEVFWTVSSQIFDIFPVSDQQYYIASDDNYLRLYKNEQLLKEHKLFVKTHLKKVVIFNSYLVAHSAKGQMKLIDLKTFKLLFSSYIENLIDFEVAFKPFAPVLNHKEILEDVCDLKEPLPFLVFVQPSSLNLQYINLQDGELKLVKLFEVEQNFKSIKRFQAEDDLMKMFYKQYVDGHELKNEELPFLSDQVKKECRQLFILHDDSLVVYEFPLMLEFSMILEHIYEIQPEVLDKMWTKLGDLTVNIVKRKNQEEDAPKKQKKLKKKHKHENTEYVDDLIEYQNMFQQLISDQQNEKIDEIDANLFEFDEDNVLKCQQAEVLYYATEFDSNVQVNFAQQQNQAQKPTYKPQFIIPNTDQPLGQDFHQLNELQKINFTQTAQTQDLPLQCSAPVNQICAVLQKNDQISCQKFLYKTGLLPGFSVVNFEQQKSAQKLNHVEIFCTFEQFKTVFSLLAVKCDLVADFCQFEVGYKKHRFSVKFHLQEEYLQIFGPEMLLVLQFAAKFCLNNKLRGVKIFMSEKQLESFSLALKEITVLQKQIVEINANLNEISQAIQFSINQSAEKLGQKQFEQPFLQYEGVVQKGFQQVLLLNQLVQKQIQEKKTLEDVLDVYAQIDREGAARMRKLGWNEDMFDAWK</sequence>
<accession>A0A146KJ20</accession>
<dbReference type="SUPFAM" id="SSF50978">
    <property type="entry name" value="WD40 repeat-like"/>
    <property type="match status" value="1"/>
</dbReference>
<proteinExistence type="predicted"/>
<organism evidence="1">
    <name type="scientific">Trepomonas sp. PC1</name>
    <dbReference type="NCBI Taxonomy" id="1076344"/>
    <lineage>
        <taxon>Eukaryota</taxon>
        <taxon>Metamonada</taxon>
        <taxon>Diplomonadida</taxon>
        <taxon>Hexamitidae</taxon>
        <taxon>Hexamitinae</taxon>
        <taxon>Trepomonas</taxon>
    </lineage>
</organism>
<feature type="non-terminal residue" evidence="1">
    <location>
        <position position="1"/>
    </location>
</feature>
<dbReference type="Gene3D" id="2.130.10.10">
    <property type="entry name" value="YVTN repeat-like/Quinoprotein amine dehydrogenase"/>
    <property type="match status" value="1"/>
</dbReference>
<name>A0A146KJ20_9EUKA</name>